<name>A0ABS8V6N4_DATST</name>
<feature type="compositionally biased region" description="Polar residues" evidence="1">
    <location>
        <begin position="93"/>
        <end position="110"/>
    </location>
</feature>
<organism evidence="2 3">
    <name type="scientific">Datura stramonium</name>
    <name type="common">Jimsonweed</name>
    <name type="synonym">Common thornapple</name>
    <dbReference type="NCBI Taxonomy" id="4076"/>
    <lineage>
        <taxon>Eukaryota</taxon>
        <taxon>Viridiplantae</taxon>
        <taxon>Streptophyta</taxon>
        <taxon>Embryophyta</taxon>
        <taxon>Tracheophyta</taxon>
        <taxon>Spermatophyta</taxon>
        <taxon>Magnoliopsida</taxon>
        <taxon>eudicotyledons</taxon>
        <taxon>Gunneridae</taxon>
        <taxon>Pentapetalae</taxon>
        <taxon>asterids</taxon>
        <taxon>lamiids</taxon>
        <taxon>Solanales</taxon>
        <taxon>Solanaceae</taxon>
        <taxon>Solanoideae</taxon>
        <taxon>Datureae</taxon>
        <taxon>Datura</taxon>
    </lineage>
</organism>
<gene>
    <name evidence="2" type="ORF">HAX54_028631</name>
</gene>
<sequence length="110" mass="11892">MDTFMGEPPLYTIAPITPSSAAQPVGIYSLQYLEDVIVSPTMEWSQRKTFIFGINGTTLDLLDTVETTGVSHEIEAPHLDTPPPSTQPLDMVHSSSPTCTLPDTTTSSQP</sequence>
<evidence type="ECO:0000313" key="2">
    <source>
        <dbReference type="EMBL" id="MCD9642042.1"/>
    </source>
</evidence>
<proteinExistence type="predicted"/>
<comment type="caution">
    <text evidence="2">The sequence shown here is derived from an EMBL/GenBank/DDBJ whole genome shotgun (WGS) entry which is preliminary data.</text>
</comment>
<dbReference type="Proteomes" id="UP000823775">
    <property type="component" value="Unassembled WGS sequence"/>
</dbReference>
<feature type="region of interest" description="Disordered" evidence="1">
    <location>
        <begin position="72"/>
        <end position="110"/>
    </location>
</feature>
<dbReference type="EMBL" id="JACEIK010003518">
    <property type="protein sequence ID" value="MCD9642042.1"/>
    <property type="molecule type" value="Genomic_DNA"/>
</dbReference>
<evidence type="ECO:0000313" key="3">
    <source>
        <dbReference type="Proteomes" id="UP000823775"/>
    </source>
</evidence>
<accession>A0ABS8V6N4</accession>
<protein>
    <submittedName>
        <fullName evidence="2">Uncharacterized protein</fullName>
    </submittedName>
</protein>
<keyword evidence="3" id="KW-1185">Reference proteome</keyword>
<evidence type="ECO:0000256" key="1">
    <source>
        <dbReference type="SAM" id="MobiDB-lite"/>
    </source>
</evidence>
<reference evidence="2 3" key="1">
    <citation type="journal article" date="2021" name="BMC Genomics">
        <title>Datura genome reveals duplications of psychoactive alkaloid biosynthetic genes and high mutation rate following tissue culture.</title>
        <authorList>
            <person name="Rajewski A."/>
            <person name="Carter-House D."/>
            <person name="Stajich J."/>
            <person name="Litt A."/>
        </authorList>
    </citation>
    <scope>NUCLEOTIDE SEQUENCE [LARGE SCALE GENOMIC DNA]</scope>
    <source>
        <strain evidence="2">AR-01</strain>
    </source>
</reference>